<reference evidence="2" key="1">
    <citation type="submission" date="2010-08" db="EMBL/GenBank/DDBJ databases">
        <authorList>
            <consortium name="Caenorhabditis japonica Sequencing Consortium"/>
            <person name="Wilson R.K."/>
        </authorList>
    </citation>
    <scope>NUCLEOTIDE SEQUENCE [LARGE SCALE GENOMIC DNA]</scope>
    <source>
        <strain evidence="2">DF5081</strain>
    </source>
</reference>
<reference evidence="1" key="2">
    <citation type="submission" date="2022-06" db="UniProtKB">
        <authorList>
            <consortium name="EnsemblMetazoa"/>
        </authorList>
    </citation>
    <scope>IDENTIFICATION</scope>
    <source>
        <strain evidence="1">DF5081</strain>
    </source>
</reference>
<dbReference type="Proteomes" id="UP000005237">
    <property type="component" value="Unassembled WGS sequence"/>
</dbReference>
<evidence type="ECO:0000313" key="1">
    <source>
        <dbReference type="EnsemblMetazoa" id="CJA37533.1"/>
    </source>
</evidence>
<protein>
    <submittedName>
        <fullName evidence="1">Uncharacterized protein</fullName>
    </submittedName>
</protein>
<accession>A0A8R1EN90</accession>
<sequence length="67" mass="7483">MQRDCPTRAVLQPSTDGGMARECTKKVKWQESAQNQEGPVLNICLLSSTHSGSAMFIYIRNPTQDKK</sequence>
<dbReference type="EnsemblMetazoa" id="CJA37533.1">
    <property type="protein sequence ID" value="CJA37533.1"/>
    <property type="gene ID" value="WBGene00213380"/>
</dbReference>
<dbReference type="AlphaFoldDB" id="A0A8R1EN90"/>
<proteinExistence type="predicted"/>
<name>A0A8R1EN90_CAEJA</name>
<organism evidence="1 2">
    <name type="scientific">Caenorhabditis japonica</name>
    <dbReference type="NCBI Taxonomy" id="281687"/>
    <lineage>
        <taxon>Eukaryota</taxon>
        <taxon>Metazoa</taxon>
        <taxon>Ecdysozoa</taxon>
        <taxon>Nematoda</taxon>
        <taxon>Chromadorea</taxon>
        <taxon>Rhabditida</taxon>
        <taxon>Rhabditina</taxon>
        <taxon>Rhabditomorpha</taxon>
        <taxon>Rhabditoidea</taxon>
        <taxon>Rhabditidae</taxon>
        <taxon>Peloderinae</taxon>
        <taxon>Caenorhabditis</taxon>
    </lineage>
</organism>
<evidence type="ECO:0000313" key="2">
    <source>
        <dbReference type="Proteomes" id="UP000005237"/>
    </source>
</evidence>
<keyword evidence="2" id="KW-1185">Reference proteome</keyword>